<evidence type="ECO:0000313" key="3">
    <source>
        <dbReference type="Proteomes" id="UP001168877"/>
    </source>
</evidence>
<comment type="caution">
    <text evidence="2">The sequence shown here is derived from an EMBL/GenBank/DDBJ whole genome shotgun (WGS) entry which is preliminary data.</text>
</comment>
<evidence type="ECO:0000259" key="1">
    <source>
        <dbReference type="PROSITE" id="PS50013"/>
    </source>
</evidence>
<evidence type="ECO:0000313" key="2">
    <source>
        <dbReference type="EMBL" id="KAK0591793.1"/>
    </source>
</evidence>
<organism evidence="2 3">
    <name type="scientific">Acer saccharum</name>
    <name type="common">Sugar maple</name>
    <dbReference type="NCBI Taxonomy" id="4024"/>
    <lineage>
        <taxon>Eukaryota</taxon>
        <taxon>Viridiplantae</taxon>
        <taxon>Streptophyta</taxon>
        <taxon>Embryophyta</taxon>
        <taxon>Tracheophyta</taxon>
        <taxon>Spermatophyta</taxon>
        <taxon>Magnoliopsida</taxon>
        <taxon>eudicotyledons</taxon>
        <taxon>Gunneridae</taxon>
        <taxon>Pentapetalae</taxon>
        <taxon>rosids</taxon>
        <taxon>malvids</taxon>
        <taxon>Sapindales</taxon>
        <taxon>Sapindaceae</taxon>
        <taxon>Hippocastanoideae</taxon>
        <taxon>Acereae</taxon>
        <taxon>Acer</taxon>
    </lineage>
</organism>
<proteinExistence type="predicted"/>
<reference evidence="2" key="2">
    <citation type="submission" date="2023-06" db="EMBL/GenBank/DDBJ databases">
        <authorList>
            <person name="Swenson N.G."/>
            <person name="Wegrzyn J.L."/>
            <person name="Mcevoy S.L."/>
        </authorList>
    </citation>
    <scope>NUCLEOTIDE SEQUENCE</scope>
    <source>
        <strain evidence="2">NS2018</strain>
        <tissue evidence="2">Leaf</tissue>
    </source>
</reference>
<protein>
    <recommendedName>
        <fullName evidence="1">Chromo domain-containing protein</fullName>
    </recommendedName>
</protein>
<accession>A0AA39VV14</accession>
<dbReference type="SMART" id="SM00298">
    <property type="entry name" value="CHROMO"/>
    <property type="match status" value="1"/>
</dbReference>
<dbReference type="AlphaFoldDB" id="A0AA39VV14"/>
<dbReference type="SUPFAM" id="SSF54160">
    <property type="entry name" value="Chromo domain-like"/>
    <property type="match status" value="1"/>
</dbReference>
<reference evidence="2" key="1">
    <citation type="journal article" date="2022" name="Plant J.">
        <title>Strategies of tolerance reflected in two North American maple genomes.</title>
        <authorList>
            <person name="McEvoy S.L."/>
            <person name="Sezen U.U."/>
            <person name="Trouern-Trend A."/>
            <person name="McMahon S.M."/>
            <person name="Schaberg P.G."/>
            <person name="Yang J."/>
            <person name="Wegrzyn J.L."/>
            <person name="Swenson N.G."/>
        </authorList>
    </citation>
    <scope>NUCLEOTIDE SEQUENCE</scope>
    <source>
        <strain evidence="2">NS2018</strain>
    </source>
</reference>
<keyword evidence="3" id="KW-1185">Reference proteome</keyword>
<gene>
    <name evidence="2" type="ORF">LWI29_008254</name>
</gene>
<dbReference type="InterPro" id="IPR023780">
    <property type="entry name" value="Chromo_domain"/>
</dbReference>
<dbReference type="InterPro" id="IPR000953">
    <property type="entry name" value="Chromo/chromo_shadow_dom"/>
</dbReference>
<feature type="domain" description="Chromo" evidence="1">
    <location>
        <begin position="39"/>
        <end position="92"/>
    </location>
</feature>
<dbReference type="InterPro" id="IPR016197">
    <property type="entry name" value="Chromo-like_dom_sf"/>
</dbReference>
<dbReference type="Gene3D" id="2.40.50.40">
    <property type="match status" value="1"/>
</dbReference>
<dbReference type="Pfam" id="PF00385">
    <property type="entry name" value="Chromo"/>
    <property type="match status" value="1"/>
</dbReference>
<sequence length="143" mass="16729">MGISNIFNIEDLTLYYGHEAVVASNEQNARLPPAPRLKEEIEDVIDHQIVSTNEGDYQKYLVKWKARPLSECTWITDEEFQQLNHDLYERFHAFNSPGSSLSKAGGVDGDKWQTPLRVYKRKNEESKAQTLIWHNDWPTWDFM</sequence>
<dbReference type="PROSITE" id="PS50013">
    <property type="entry name" value="CHROMO_2"/>
    <property type="match status" value="1"/>
</dbReference>
<dbReference type="Proteomes" id="UP001168877">
    <property type="component" value="Unassembled WGS sequence"/>
</dbReference>
<dbReference type="EMBL" id="JAUESC010000380">
    <property type="protein sequence ID" value="KAK0591793.1"/>
    <property type="molecule type" value="Genomic_DNA"/>
</dbReference>
<name>A0AA39VV14_ACESA</name>